<reference evidence="1 2" key="1">
    <citation type="journal article" date="2011" name="Stand. Genomic Sci.">
        <title>Complete genome sequence of Haliscomenobacter hydrossis type strain (O).</title>
        <authorList>
            <consortium name="US DOE Joint Genome Institute (JGI-PGF)"/>
            <person name="Daligault H."/>
            <person name="Lapidus A."/>
            <person name="Zeytun A."/>
            <person name="Nolan M."/>
            <person name="Lucas S."/>
            <person name="Del Rio T.G."/>
            <person name="Tice H."/>
            <person name="Cheng J.F."/>
            <person name="Tapia R."/>
            <person name="Han C."/>
            <person name="Goodwin L."/>
            <person name="Pitluck S."/>
            <person name="Liolios K."/>
            <person name="Pagani I."/>
            <person name="Ivanova N."/>
            <person name="Huntemann M."/>
            <person name="Mavromatis K."/>
            <person name="Mikhailova N."/>
            <person name="Pati A."/>
            <person name="Chen A."/>
            <person name="Palaniappan K."/>
            <person name="Land M."/>
            <person name="Hauser L."/>
            <person name="Brambilla E.M."/>
            <person name="Rohde M."/>
            <person name="Verbarg S."/>
            <person name="Goker M."/>
            <person name="Bristow J."/>
            <person name="Eisen J.A."/>
            <person name="Markowitz V."/>
            <person name="Hugenholtz P."/>
            <person name="Kyrpides N.C."/>
            <person name="Klenk H.P."/>
            <person name="Woyke T."/>
        </authorList>
    </citation>
    <scope>NUCLEOTIDE SEQUENCE [LARGE SCALE GENOMIC DNA]</scope>
    <source>
        <strain evidence="2">ATCC 27775 / DSM 1100 / LMG 10767 / O</strain>
    </source>
</reference>
<gene>
    <name evidence="1" type="ordered locus">Halhy_5722</name>
</gene>
<sequence>MKPVKKTDQEKAWAKRTLGKKAYQEYSREQAKVFLIICEGMNTEPLYFKAFPLGNAKVDSYGLGSSKTALVEYVIQNVVSDRNNTDKEIWVVFDFDIKPDQVEQQKEDYNRAIELAANKGIKVAYSNDSFELWFLLHYQYLELKWTRHQYYQKLEEWWECNYEKEGKKSEFCRKIYQKLKDDPRADQTEALNRASRLFEQQAEVSFAERNPCTTVYDLVKALNEYL</sequence>
<proteinExistence type="predicted"/>
<dbReference type="Proteomes" id="UP000008461">
    <property type="component" value="Chromosome"/>
</dbReference>
<dbReference type="Pfam" id="PF13707">
    <property type="entry name" value="RloB"/>
    <property type="match status" value="1"/>
</dbReference>
<protein>
    <submittedName>
        <fullName evidence="1">Abortive phage resistance protein</fullName>
    </submittedName>
</protein>
<evidence type="ECO:0000313" key="1">
    <source>
        <dbReference type="EMBL" id="AEE53545.1"/>
    </source>
</evidence>
<dbReference type="STRING" id="760192.Halhy_5722"/>
<name>F4KVX0_HALH1</name>
<organism evidence="1 2">
    <name type="scientific">Haliscomenobacter hydrossis (strain ATCC 27775 / DSM 1100 / LMG 10767 / O)</name>
    <dbReference type="NCBI Taxonomy" id="760192"/>
    <lineage>
        <taxon>Bacteria</taxon>
        <taxon>Pseudomonadati</taxon>
        <taxon>Bacteroidota</taxon>
        <taxon>Saprospiria</taxon>
        <taxon>Saprospirales</taxon>
        <taxon>Haliscomenobacteraceae</taxon>
        <taxon>Haliscomenobacter</taxon>
    </lineage>
</organism>
<dbReference type="InterPro" id="IPR025591">
    <property type="entry name" value="RloB"/>
</dbReference>
<dbReference type="HOGENOM" id="CLU_090993_1_0_10"/>
<dbReference type="RefSeq" id="WP_013768074.1">
    <property type="nucleotide sequence ID" value="NC_015510.1"/>
</dbReference>
<dbReference type="eggNOG" id="ENOG5032SNM">
    <property type="taxonomic scope" value="Bacteria"/>
</dbReference>
<dbReference type="EMBL" id="CP002691">
    <property type="protein sequence ID" value="AEE53545.1"/>
    <property type="molecule type" value="Genomic_DNA"/>
</dbReference>
<dbReference type="KEGG" id="hhy:Halhy_5722"/>
<keyword evidence="2" id="KW-1185">Reference proteome</keyword>
<evidence type="ECO:0000313" key="2">
    <source>
        <dbReference type="Proteomes" id="UP000008461"/>
    </source>
</evidence>
<accession>F4KVX0</accession>
<dbReference type="OrthoDB" id="9796523at2"/>
<dbReference type="AlphaFoldDB" id="F4KVX0"/>
<reference key="2">
    <citation type="submission" date="2011-04" db="EMBL/GenBank/DDBJ databases">
        <title>Complete sequence of chromosome of Haliscomenobacter hydrossis DSM 1100.</title>
        <authorList>
            <consortium name="US DOE Joint Genome Institute (JGI-PGF)"/>
            <person name="Lucas S."/>
            <person name="Han J."/>
            <person name="Lapidus A."/>
            <person name="Bruce D."/>
            <person name="Goodwin L."/>
            <person name="Pitluck S."/>
            <person name="Peters L."/>
            <person name="Kyrpides N."/>
            <person name="Mavromatis K."/>
            <person name="Ivanova N."/>
            <person name="Ovchinnikova G."/>
            <person name="Pagani I."/>
            <person name="Daligault H."/>
            <person name="Detter J.C."/>
            <person name="Han C."/>
            <person name="Land M."/>
            <person name="Hauser L."/>
            <person name="Markowitz V."/>
            <person name="Cheng J.-F."/>
            <person name="Hugenholtz P."/>
            <person name="Woyke T."/>
            <person name="Wu D."/>
            <person name="Verbarg S."/>
            <person name="Frueling A."/>
            <person name="Brambilla E."/>
            <person name="Klenk H.-P."/>
            <person name="Eisen J.A."/>
        </authorList>
    </citation>
    <scope>NUCLEOTIDE SEQUENCE</scope>
    <source>
        <strain>DSM 1100</strain>
    </source>
</reference>